<evidence type="ECO:0000256" key="9">
    <source>
        <dbReference type="ARBA" id="ARBA00022763"/>
    </source>
</evidence>
<dbReference type="InterPro" id="IPR014144">
    <property type="entry name" value="LigD_PE_domain"/>
</dbReference>
<dbReference type="AlphaFoldDB" id="A0A7I7UKN7"/>
<gene>
    <name evidence="25" type="primary">ligD_2</name>
    <name evidence="25" type="ORF">MPUL_31960</name>
</gene>
<protein>
    <recommendedName>
        <fullName evidence="2">DNA ligase (ATP)</fullName>
        <ecNumber evidence="2">6.5.1.1</ecNumber>
    </recommendedName>
    <alternativeName>
        <fullName evidence="19">NHEJ DNA polymerase</fullName>
    </alternativeName>
</protein>
<dbReference type="InterPro" id="IPR014145">
    <property type="entry name" value="LigD_pol_dom"/>
</dbReference>
<keyword evidence="5" id="KW-0548">Nucleotidyltransferase</keyword>
<feature type="region of interest" description="Disordered" evidence="23">
    <location>
        <begin position="732"/>
        <end position="761"/>
    </location>
</feature>
<keyword evidence="3" id="KW-0436">Ligase</keyword>
<dbReference type="InterPro" id="IPR012309">
    <property type="entry name" value="DNA_ligase_ATP-dep_C"/>
</dbReference>
<keyword evidence="12" id="KW-0067">ATP-binding</keyword>
<keyword evidence="15" id="KW-0233">DNA recombination</keyword>
<sequence>MDRFGRVKLTNPDKVLYPATGTTKAQVFDYYIRIAEVMIPHIAGRPVTRKRWPNGVEESSFFEKQLASSAPDWLERATVVHKSGTTTYPIIDTVEGVAWLAQQASLEVHVPQWRFVTSGDALKPGPATRIVFDLDPGEGVAMKQLCQVATAVRDLMSDIGLTTFPLTSGSKGLHLYAPLAEPVSSQGASVLAKRVAQQLEKAMPKLVTATMTKSQRTGKVFLDWSQNNASKTTIAPYSLRGREHPTVAAPRTWDEVEDPKLRHLEFGEVLDRVEEMGDLLAELDEAVPVADRLTAYRSMRDPAKTPEPVPNTPPKTGDNNRFVIQEHHARRLHYDLRLERDGVLVSWAIPKNLPDTPAVNHLAVHTEDHPLEYLTFHGEIPKGEYGGGKMIIWDTGTYETEKFNDVPPDGAAKGGEVIVTLHGEKIRGRYALIQTDGKNWLAHRMKDQKHLQVGDLAPMLATEGSVAKLKAGQWAFEGKWDGYRVLLEADHGTLAIRSRRGRDVTAEYPQFRALAADLADHHVILDGEAVALDESGVPSFTEMQNRARSTRVEFWAFDILYLDGRSLLRAKYTDRRRLLEALAEAGALIVPEQLPGDGPEALEHAREKRWEGVVAKKRDSTYQPGRRSKSWIKDKLWNTQEVVIGGWRRGEGGRSSGIGSLMLGIPGPENPAGGLQFVGRVGTGFTDKALAELKKTLKSLETDESPFNASLPRQDAKGVTFVRPELVGEVRYSERTSDNRLRQPSWRGLRPDKTPDDVRWE</sequence>
<dbReference type="Pfam" id="PF01068">
    <property type="entry name" value="DNA_ligase_A_M"/>
    <property type="match status" value="1"/>
</dbReference>
<dbReference type="GO" id="GO:0046872">
    <property type="term" value="F:metal ion binding"/>
    <property type="evidence" value="ECO:0007669"/>
    <property type="project" value="UniProtKB-KW"/>
</dbReference>
<evidence type="ECO:0000256" key="15">
    <source>
        <dbReference type="ARBA" id="ARBA00023172"/>
    </source>
</evidence>
<evidence type="ECO:0000313" key="25">
    <source>
        <dbReference type="EMBL" id="BBY82038.1"/>
    </source>
</evidence>
<evidence type="ECO:0000256" key="20">
    <source>
        <dbReference type="ARBA" id="ARBA00034003"/>
    </source>
</evidence>
<evidence type="ECO:0000256" key="19">
    <source>
        <dbReference type="ARBA" id="ARBA00029943"/>
    </source>
</evidence>
<dbReference type="GO" id="GO:0003910">
    <property type="term" value="F:DNA ligase (ATP) activity"/>
    <property type="evidence" value="ECO:0007669"/>
    <property type="project" value="UniProtKB-EC"/>
</dbReference>
<dbReference type="GO" id="GO:0005524">
    <property type="term" value="F:ATP binding"/>
    <property type="evidence" value="ECO:0007669"/>
    <property type="project" value="UniProtKB-KW"/>
</dbReference>
<dbReference type="Gene3D" id="3.30.470.30">
    <property type="entry name" value="DNA ligase/mRNA capping enzyme"/>
    <property type="match status" value="1"/>
</dbReference>
<proteinExistence type="inferred from homology"/>
<evidence type="ECO:0000259" key="24">
    <source>
        <dbReference type="PROSITE" id="PS50160"/>
    </source>
</evidence>
<evidence type="ECO:0000256" key="5">
    <source>
        <dbReference type="ARBA" id="ARBA00022695"/>
    </source>
</evidence>
<dbReference type="Gene3D" id="3.90.920.10">
    <property type="entry name" value="DNA primase, PRIM domain"/>
    <property type="match status" value="1"/>
</dbReference>
<keyword evidence="14" id="KW-0238">DNA-binding</keyword>
<dbReference type="PROSITE" id="PS50160">
    <property type="entry name" value="DNA_LIGASE_A3"/>
    <property type="match status" value="1"/>
</dbReference>
<dbReference type="PANTHER" id="PTHR42705:SF2">
    <property type="entry name" value="BIFUNCTIONAL NON-HOMOLOGOUS END JOINING PROTEIN LIGD"/>
    <property type="match status" value="1"/>
</dbReference>
<keyword evidence="16" id="KW-0234">DNA repair</keyword>
<dbReference type="CDD" id="cd04863">
    <property type="entry name" value="MtLigD_Pol_like"/>
    <property type="match status" value="1"/>
</dbReference>
<evidence type="ECO:0000256" key="22">
    <source>
        <dbReference type="ARBA" id="ARBA00049990"/>
    </source>
</evidence>
<dbReference type="Gene3D" id="3.30.1490.70">
    <property type="match status" value="1"/>
</dbReference>
<feature type="compositionally biased region" description="Basic and acidic residues" evidence="23">
    <location>
        <begin position="732"/>
        <end position="741"/>
    </location>
</feature>
<evidence type="ECO:0000256" key="6">
    <source>
        <dbReference type="ARBA" id="ARBA00022722"/>
    </source>
</evidence>
<dbReference type="InterPro" id="IPR012340">
    <property type="entry name" value="NA-bd_OB-fold"/>
</dbReference>
<dbReference type="Pfam" id="PF13298">
    <property type="entry name" value="LigD_N"/>
    <property type="match status" value="1"/>
</dbReference>
<dbReference type="CDD" id="cd07971">
    <property type="entry name" value="OBF_DNA_ligase_LigD"/>
    <property type="match status" value="1"/>
</dbReference>
<evidence type="ECO:0000256" key="21">
    <source>
        <dbReference type="ARBA" id="ARBA00049981"/>
    </source>
</evidence>
<evidence type="ECO:0000256" key="2">
    <source>
        <dbReference type="ARBA" id="ARBA00012727"/>
    </source>
</evidence>
<evidence type="ECO:0000256" key="14">
    <source>
        <dbReference type="ARBA" id="ARBA00023125"/>
    </source>
</evidence>
<dbReference type="EMBL" id="AP022599">
    <property type="protein sequence ID" value="BBY82038.1"/>
    <property type="molecule type" value="Genomic_DNA"/>
</dbReference>
<feature type="compositionally biased region" description="Basic and acidic residues" evidence="23">
    <location>
        <begin position="749"/>
        <end position="761"/>
    </location>
</feature>
<evidence type="ECO:0000256" key="1">
    <source>
        <dbReference type="ARBA" id="ARBA00001936"/>
    </source>
</evidence>
<evidence type="ECO:0000256" key="23">
    <source>
        <dbReference type="SAM" id="MobiDB-lite"/>
    </source>
</evidence>
<comment type="cofactor">
    <cofactor evidence="1">
        <name>Mn(2+)</name>
        <dbReference type="ChEBI" id="CHEBI:29035"/>
    </cofactor>
</comment>
<dbReference type="NCBIfam" id="TIGR02779">
    <property type="entry name" value="NHEJ_ligase_lig"/>
    <property type="match status" value="1"/>
</dbReference>
<keyword evidence="26" id="KW-1185">Reference proteome</keyword>
<dbReference type="InterPro" id="IPR052171">
    <property type="entry name" value="NHEJ_LigD"/>
</dbReference>
<dbReference type="GO" id="GO:0006310">
    <property type="term" value="P:DNA recombination"/>
    <property type="evidence" value="ECO:0007669"/>
    <property type="project" value="UniProtKB-KW"/>
</dbReference>
<dbReference type="InterPro" id="IPR012310">
    <property type="entry name" value="DNA_ligase_ATP-dep_cent"/>
</dbReference>
<keyword evidence="18" id="KW-0511">Multifunctional enzyme</keyword>
<evidence type="ECO:0000256" key="7">
    <source>
        <dbReference type="ARBA" id="ARBA00022723"/>
    </source>
</evidence>
<evidence type="ECO:0000256" key="8">
    <source>
        <dbReference type="ARBA" id="ARBA00022741"/>
    </source>
</evidence>
<feature type="region of interest" description="Disordered" evidence="23">
    <location>
        <begin position="297"/>
        <end position="320"/>
    </location>
</feature>
<keyword evidence="7" id="KW-0479">Metal-binding</keyword>
<dbReference type="NCBIfam" id="NF007210">
    <property type="entry name" value="PRK09632.1"/>
    <property type="match status" value="1"/>
</dbReference>
<dbReference type="CDD" id="cd07906">
    <property type="entry name" value="Adenylation_DNA_ligase_LigD_LigC"/>
    <property type="match status" value="1"/>
</dbReference>
<name>A0A7I7UKN7_MYCPV</name>
<evidence type="ECO:0000256" key="17">
    <source>
        <dbReference type="ARBA" id="ARBA00023211"/>
    </source>
</evidence>
<dbReference type="NCBIfam" id="TIGR02777">
    <property type="entry name" value="LigD_PE_dom"/>
    <property type="match status" value="1"/>
</dbReference>
<dbReference type="RefSeq" id="WP_163901823.1">
    <property type="nucleotide sequence ID" value="NZ_AP022599.1"/>
</dbReference>
<dbReference type="GO" id="GO:0006281">
    <property type="term" value="P:DNA repair"/>
    <property type="evidence" value="ECO:0007669"/>
    <property type="project" value="UniProtKB-KW"/>
</dbReference>
<dbReference type="GO" id="GO:0003887">
    <property type="term" value="F:DNA-directed DNA polymerase activity"/>
    <property type="evidence" value="ECO:0007669"/>
    <property type="project" value="UniProtKB-KW"/>
</dbReference>
<keyword evidence="4" id="KW-0808">Transferase</keyword>
<accession>A0A7I7UKN7</accession>
<dbReference type="PANTHER" id="PTHR42705">
    <property type="entry name" value="BIFUNCTIONAL NON-HOMOLOGOUS END JOINING PROTEIN LIGD"/>
    <property type="match status" value="1"/>
</dbReference>
<dbReference type="SUPFAM" id="SSF50249">
    <property type="entry name" value="Nucleic acid-binding proteins"/>
    <property type="match status" value="1"/>
</dbReference>
<evidence type="ECO:0000256" key="16">
    <source>
        <dbReference type="ARBA" id="ARBA00023204"/>
    </source>
</evidence>
<dbReference type="EC" id="6.5.1.1" evidence="2"/>
<dbReference type="InterPro" id="IPR014146">
    <property type="entry name" value="LigD_ligase_dom"/>
</dbReference>
<dbReference type="GO" id="GO:0004527">
    <property type="term" value="F:exonuclease activity"/>
    <property type="evidence" value="ECO:0007669"/>
    <property type="project" value="UniProtKB-KW"/>
</dbReference>
<dbReference type="Pfam" id="PF21686">
    <property type="entry name" value="LigD_Prim-Pol"/>
    <property type="match status" value="1"/>
</dbReference>
<evidence type="ECO:0000256" key="4">
    <source>
        <dbReference type="ARBA" id="ARBA00022679"/>
    </source>
</evidence>
<comment type="similarity">
    <text evidence="22">In the N-terminal section; belongs to the LigD polymerase family.</text>
</comment>
<keyword evidence="11" id="KW-0269">Exonuclease</keyword>
<evidence type="ECO:0000256" key="3">
    <source>
        <dbReference type="ARBA" id="ARBA00022598"/>
    </source>
</evidence>
<keyword evidence="8" id="KW-0547">Nucleotide-binding</keyword>
<comment type="similarity">
    <text evidence="21">In the C-terminal section; belongs to the ATP-dependent DNA ligase family.</text>
</comment>
<dbReference type="GO" id="GO:0003677">
    <property type="term" value="F:DNA binding"/>
    <property type="evidence" value="ECO:0007669"/>
    <property type="project" value="UniProtKB-KW"/>
</dbReference>
<evidence type="ECO:0000313" key="26">
    <source>
        <dbReference type="Proteomes" id="UP000467252"/>
    </source>
</evidence>
<keyword evidence="13" id="KW-0239">DNA-directed DNA polymerase</keyword>
<evidence type="ECO:0000256" key="13">
    <source>
        <dbReference type="ARBA" id="ARBA00022932"/>
    </source>
</evidence>
<comment type="catalytic activity">
    <reaction evidence="20">
        <text>ATP + (deoxyribonucleotide)n-3'-hydroxyl + 5'-phospho-(deoxyribonucleotide)m = (deoxyribonucleotide)n+m + AMP + diphosphate.</text>
        <dbReference type="EC" id="6.5.1.1"/>
    </reaction>
</comment>
<dbReference type="InterPro" id="IPR033649">
    <property type="entry name" value="MtLigD_Pol-like"/>
</dbReference>
<dbReference type="SUPFAM" id="SSF56091">
    <property type="entry name" value="DNA ligase/mRNA capping enzyme, catalytic domain"/>
    <property type="match status" value="1"/>
</dbReference>
<reference evidence="25 26" key="1">
    <citation type="journal article" date="2019" name="Emerg. Microbes Infect.">
        <title>Comprehensive subspecies identification of 175 nontuberculous mycobacteria species based on 7547 genomic profiles.</title>
        <authorList>
            <person name="Matsumoto Y."/>
            <person name="Kinjo T."/>
            <person name="Motooka D."/>
            <person name="Nabeya D."/>
            <person name="Jung N."/>
            <person name="Uechi K."/>
            <person name="Horii T."/>
            <person name="Iida T."/>
            <person name="Fujita J."/>
            <person name="Nakamura S."/>
        </authorList>
    </citation>
    <scope>NUCLEOTIDE SEQUENCE [LARGE SCALE GENOMIC DNA]</scope>
    <source>
        <strain evidence="25 26">JCM 6370</strain>
    </source>
</reference>
<keyword evidence="6" id="KW-0540">Nuclease</keyword>
<keyword evidence="17" id="KW-0464">Manganese</keyword>
<evidence type="ECO:0000256" key="12">
    <source>
        <dbReference type="ARBA" id="ARBA00022840"/>
    </source>
</evidence>
<dbReference type="Pfam" id="PF04679">
    <property type="entry name" value="DNA_ligase_A_C"/>
    <property type="match status" value="1"/>
</dbReference>
<evidence type="ECO:0000256" key="11">
    <source>
        <dbReference type="ARBA" id="ARBA00022839"/>
    </source>
</evidence>
<feature type="domain" description="ATP-dependent DNA ligase family profile" evidence="24">
    <location>
        <begin position="545"/>
        <end position="664"/>
    </location>
</feature>
<dbReference type="Gene3D" id="2.40.50.140">
    <property type="entry name" value="Nucleic acid-binding proteins"/>
    <property type="match status" value="1"/>
</dbReference>
<evidence type="ECO:0000256" key="10">
    <source>
        <dbReference type="ARBA" id="ARBA00022801"/>
    </source>
</evidence>
<keyword evidence="10" id="KW-0378">Hydrolase</keyword>
<evidence type="ECO:0000256" key="18">
    <source>
        <dbReference type="ARBA" id="ARBA00023268"/>
    </source>
</evidence>
<keyword evidence="9" id="KW-0227">DNA damage</keyword>
<dbReference type="Proteomes" id="UP000467252">
    <property type="component" value="Chromosome"/>
</dbReference>
<dbReference type="NCBIfam" id="TIGR02778">
    <property type="entry name" value="ligD_pol"/>
    <property type="match status" value="1"/>
</dbReference>
<organism evidence="25 26">
    <name type="scientific">Mycolicibacterium pulveris</name>
    <name type="common">Mycobacterium pulveris</name>
    <dbReference type="NCBI Taxonomy" id="36813"/>
    <lineage>
        <taxon>Bacteria</taxon>
        <taxon>Bacillati</taxon>
        <taxon>Actinomycetota</taxon>
        <taxon>Actinomycetes</taxon>
        <taxon>Mycobacteriales</taxon>
        <taxon>Mycobacteriaceae</taxon>
        <taxon>Mycolicibacterium</taxon>
    </lineage>
</organism>